<dbReference type="Proteomes" id="UP000015104">
    <property type="component" value="Unassembled WGS sequence"/>
</dbReference>
<organism evidence="1 2">
    <name type="scientific">Tetranychus urticae</name>
    <name type="common">Two-spotted spider mite</name>
    <dbReference type="NCBI Taxonomy" id="32264"/>
    <lineage>
        <taxon>Eukaryota</taxon>
        <taxon>Metazoa</taxon>
        <taxon>Ecdysozoa</taxon>
        <taxon>Arthropoda</taxon>
        <taxon>Chelicerata</taxon>
        <taxon>Arachnida</taxon>
        <taxon>Acari</taxon>
        <taxon>Acariformes</taxon>
        <taxon>Trombidiformes</taxon>
        <taxon>Prostigmata</taxon>
        <taxon>Eleutherengona</taxon>
        <taxon>Raphignathae</taxon>
        <taxon>Tetranychoidea</taxon>
        <taxon>Tetranychidae</taxon>
        <taxon>Tetranychus</taxon>
    </lineage>
</organism>
<sequence length="73" mass="8250">MLEPMKEPMPVTVVLKETMMMVLLPVTVQAMNQKVKLEVKPPPVMVQVLPVTVKALVPNKEDMSNTKLTFKIF</sequence>
<protein>
    <submittedName>
        <fullName evidence="1">Uncharacterized protein</fullName>
    </submittedName>
</protein>
<name>T1KCP4_TETUR</name>
<evidence type="ECO:0000313" key="2">
    <source>
        <dbReference type="Proteomes" id="UP000015104"/>
    </source>
</evidence>
<dbReference type="EnsemblMetazoa" id="tetur08g08369.1">
    <property type="protein sequence ID" value="tetur08g08369.1"/>
    <property type="gene ID" value="tetur08g08369"/>
</dbReference>
<dbReference type="HOGENOM" id="CLU_2707993_0_0_1"/>
<accession>T1KCP4</accession>
<keyword evidence="2" id="KW-1185">Reference proteome</keyword>
<proteinExistence type="predicted"/>
<evidence type="ECO:0000313" key="1">
    <source>
        <dbReference type="EnsemblMetazoa" id="tetur08g08369.1"/>
    </source>
</evidence>
<dbReference type="EMBL" id="CAEY01001938">
    <property type="status" value="NOT_ANNOTATED_CDS"/>
    <property type="molecule type" value="Genomic_DNA"/>
</dbReference>
<reference evidence="1" key="2">
    <citation type="submission" date="2015-06" db="UniProtKB">
        <authorList>
            <consortium name="EnsemblMetazoa"/>
        </authorList>
    </citation>
    <scope>IDENTIFICATION</scope>
</reference>
<dbReference type="AlphaFoldDB" id="T1KCP4"/>
<reference evidence="2" key="1">
    <citation type="submission" date="2011-08" db="EMBL/GenBank/DDBJ databases">
        <authorList>
            <person name="Rombauts S."/>
        </authorList>
    </citation>
    <scope>NUCLEOTIDE SEQUENCE</scope>
    <source>
        <strain evidence="2">London</strain>
    </source>
</reference>